<gene>
    <name evidence="4" type="primary">LOC140013323</name>
</gene>
<dbReference type="GeneID" id="140013323"/>
<feature type="domain" description="5'-3' DNA helicase ZGRF1-like N-terminal" evidence="2">
    <location>
        <begin position="7"/>
        <end position="79"/>
    </location>
</feature>
<dbReference type="PANTHER" id="PTHR28535">
    <property type="entry name" value="ZINC FINGER GRF-TYPE CONTAINING 1"/>
    <property type="match status" value="1"/>
</dbReference>
<feature type="compositionally biased region" description="Low complexity" evidence="1">
    <location>
        <begin position="480"/>
        <end position="494"/>
    </location>
</feature>
<dbReference type="Proteomes" id="UP001652660">
    <property type="component" value="Chromosome 8c"/>
</dbReference>
<dbReference type="InterPro" id="IPR018838">
    <property type="entry name" value="ZGRF1-like_N"/>
</dbReference>
<dbReference type="Pfam" id="PF10382">
    <property type="entry name" value="ZGRF1-like_N"/>
    <property type="match status" value="2"/>
</dbReference>
<feature type="compositionally biased region" description="Basic and acidic residues" evidence="1">
    <location>
        <begin position="372"/>
        <end position="384"/>
    </location>
</feature>
<dbReference type="RefSeq" id="XP_071918666.1">
    <property type="nucleotide sequence ID" value="XM_072062565.1"/>
</dbReference>
<feature type="region of interest" description="Disordered" evidence="1">
    <location>
        <begin position="361"/>
        <end position="384"/>
    </location>
</feature>
<protein>
    <recommendedName>
        <fullName evidence="2">5'-3' DNA helicase ZGRF1-like N-terminal domain-containing protein</fullName>
    </recommendedName>
</protein>
<proteinExistence type="predicted"/>
<sequence>MADLKKTWSVTYTKHVKQKRKVYQDGFLHFHSSKNKVILYDDCENVLDSRFVKKDDTIASGEVLAFDFYLVNIGDRQQDHDPVLKSNILPTASKINRTCESFQSPKFERKPLGPKRARLINLSPSQKVIREFKKSEMTKYGSSLGCPETTKSSNIEWQVLYTTQVTQKAKKYHDGFLQLLTCGSSCKQVLLYDETRRLLESRFLKKDEIIRSGESIAFDGHLVDIGECEEDHKPPIDSNIRKTNCNMDGKKKAACGPLHSLNQLPTGENEALARKQMTSNFKGSIDESNIFAEEVSKNPIRAAHEILSILRKAKSEKDVATMKSLSIEGFHASESTSFFQSDSSCQRKEQLQDVCNEGSTTIHLDEENSPMQKDDSEISKDEATNEIHLVEISKSAEKGSENSPSFFLGSETTNLVNHMVDTDHTESSRRYLDAPVLEPEDLATVKLELKTPITSVLQDTSTGDLKSRNRTQQVFCKENSTGGTAAAASGSDTSQAIAEPKHEKLPQPCVDSKEIDTRWQNGVHFIDLATSSNSTPREVADDQNISEQDISSKRTDEFPSFELGF</sequence>
<dbReference type="InterPro" id="IPR052800">
    <property type="entry name" value="DNA_Repair_Helicase_ZGRF1"/>
</dbReference>
<organism evidence="3 4">
    <name type="scientific">Coffea arabica</name>
    <name type="common">Arabian coffee</name>
    <dbReference type="NCBI Taxonomy" id="13443"/>
    <lineage>
        <taxon>Eukaryota</taxon>
        <taxon>Viridiplantae</taxon>
        <taxon>Streptophyta</taxon>
        <taxon>Embryophyta</taxon>
        <taxon>Tracheophyta</taxon>
        <taxon>Spermatophyta</taxon>
        <taxon>Magnoliopsida</taxon>
        <taxon>eudicotyledons</taxon>
        <taxon>Gunneridae</taxon>
        <taxon>Pentapetalae</taxon>
        <taxon>asterids</taxon>
        <taxon>lamiids</taxon>
        <taxon>Gentianales</taxon>
        <taxon>Rubiaceae</taxon>
        <taxon>Ixoroideae</taxon>
        <taxon>Gardenieae complex</taxon>
        <taxon>Bertiereae - Coffeeae clade</taxon>
        <taxon>Coffeeae</taxon>
        <taxon>Coffea</taxon>
    </lineage>
</organism>
<evidence type="ECO:0000259" key="2">
    <source>
        <dbReference type="Pfam" id="PF10382"/>
    </source>
</evidence>
<accession>A0ABM4VGK7</accession>
<evidence type="ECO:0000256" key="1">
    <source>
        <dbReference type="SAM" id="MobiDB-lite"/>
    </source>
</evidence>
<name>A0ABM4VGK7_COFAR</name>
<evidence type="ECO:0000313" key="4">
    <source>
        <dbReference type="RefSeq" id="XP_071918666.1"/>
    </source>
</evidence>
<keyword evidence="3" id="KW-1185">Reference proteome</keyword>
<feature type="region of interest" description="Disordered" evidence="1">
    <location>
        <begin position="529"/>
        <end position="565"/>
    </location>
</feature>
<feature type="region of interest" description="Disordered" evidence="1">
    <location>
        <begin position="478"/>
        <end position="501"/>
    </location>
</feature>
<dbReference type="PANTHER" id="PTHR28535:SF1">
    <property type="entry name" value="PROTEIN ZGRF1"/>
    <property type="match status" value="1"/>
</dbReference>
<reference evidence="4" key="1">
    <citation type="submission" date="2025-08" db="UniProtKB">
        <authorList>
            <consortium name="RefSeq"/>
        </authorList>
    </citation>
    <scope>IDENTIFICATION</scope>
    <source>
        <tissue evidence="4">Leaves</tissue>
    </source>
</reference>
<evidence type="ECO:0000313" key="3">
    <source>
        <dbReference type="Proteomes" id="UP001652660"/>
    </source>
</evidence>
<feature type="domain" description="5'-3' DNA helicase ZGRF1-like N-terminal" evidence="2">
    <location>
        <begin position="156"/>
        <end position="231"/>
    </location>
</feature>